<name>A0A9Q0JK43_9ROSI</name>
<keyword evidence="2" id="KW-1185">Reference proteome</keyword>
<proteinExistence type="predicted"/>
<dbReference type="AlphaFoldDB" id="A0A9Q0JK43"/>
<organism evidence="1 2">
    <name type="scientific">Turnera subulata</name>
    <dbReference type="NCBI Taxonomy" id="218843"/>
    <lineage>
        <taxon>Eukaryota</taxon>
        <taxon>Viridiplantae</taxon>
        <taxon>Streptophyta</taxon>
        <taxon>Embryophyta</taxon>
        <taxon>Tracheophyta</taxon>
        <taxon>Spermatophyta</taxon>
        <taxon>Magnoliopsida</taxon>
        <taxon>eudicotyledons</taxon>
        <taxon>Gunneridae</taxon>
        <taxon>Pentapetalae</taxon>
        <taxon>rosids</taxon>
        <taxon>fabids</taxon>
        <taxon>Malpighiales</taxon>
        <taxon>Passifloraceae</taxon>
        <taxon>Turnera</taxon>
    </lineage>
</organism>
<dbReference type="InterPro" id="IPR039312">
    <property type="entry name" value="ZPR"/>
</dbReference>
<comment type="caution">
    <text evidence="1">The sequence shown here is derived from an EMBL/GenBank/DDBJ whole genome shotgun (WGS) entry which is preliminary data.</text>
</comment>
<dbReference type="PANTHER" id="PTHR33601:SF22">
    <property type="entry name" value="PROTEIN LITTLE ZIPPER 1"/>
    <property type="match status" value="1"/>
</dbReference>
<accession>A0A9Q0JK43</accession>
<dbReference type="Proteomes" id="UP001141552">
    <property type="component" value="Unassembled WGS sequence"/>
</dbReference>
<dbReference type="EMBL" id="JAKUCV010001642">
    <property type="protein sequence ID" value="KAJ4845551.1"/>
    <property type="molecule type" value="Genomic_DNA"/>
</dbReference>
<reference evidence="1" key="2">
    <citation type="journal article" date="2023" name="Plants (Basel)">
        <title>Annotation of the Turnera subulata (Passifloraceae) Draft Genome Reveals the S-Locus Evolved after the Divergence of Turneroideae from Passifloroideae in a Stepwise Manner.</title>
        <authorList>
            <person name="Henning P.M."/>
            <person name="Roalson E.H."/>
            <person name="Mir W."/>
            <person name="McCubbin A.G."/>
            <person name="Shore J.S."/>
        </authorList>
    </citation>
    <scope>NUCLEOTIDE SEQUENCE</scope>
    <source>
        <strain evidence="1">F60SS</strain>
    </source>
</reference>
<gene>
    <name evidence="1" type="ORF">Tsubulata_021532</name>
</gene>
<evidence type="ECO:0000313" key="2">
    <source>
        <dbReference type="Proteomes" id="UP001141552"/>
    </source>
</evidence>
<dbReference type="OrthoDB" id="1918054at2759"/>
<dbReference type="PANTHER" id="PTHR33601">
    <property type="entry name" value="PROTEIN LITTLE ZIPPER 4"/>
    <property type="match status" value="1"/>
</dbReference>
<sequence length="115" mass="13521">MCINSTKSSPCSPLYIAVHPSKRCNLRRCKLNRRRRRSSNQAKEKKTEFVKAVMEIKNMKLYMQNKTIIEENEKLRKKALLLHQENQALLSQLQMKFSNPNNDCSLAHNTKDSHY</sequence>
<protein>
    <submittedName>
        <fullName evidence="1">Uncharacterized protein</fullName>
    </submittedName>
</protein>
<evidence type="ECO:0000313" key="1">
    <source>
        <dbReference type="EMBL" id="KAJ4845551.1"/>
    </source>
</evidence>
<reference evidence="1" key="1">
    <citation type="submission" date="2022-02" db="EMBL/GenBank/DDBJ databases">
        <authorList>
            <person name="Henning P.M."/>
            <person name="McCubbin A.G."/>
            <person name="Shore J.S."/>
        </authorList>
    </citation>
    <scope>NUCLEOTIDE SEQUENCE</scope>
    <source>
        <strain evidence="1">F60SS</strain>
        <tissue evidence="1">Leaves</tissue>
    </source>
</reference>